<dbReference type="GeneID" id="19171533"/>
<protein>
    <submittedName>
        <fullName evidence="2">Uncharacterized protein</fullName>
    </submittedName>
</protein>
<feature type="compositionally biased region" description="Basic and acidic residues" evidence="1">
    <location>
        <begin position="170"/>
        <end position="185"/>
    </location>
</feature>
<name>W9XUW6_9EURO</name>
<proteinExistence type="predicted"/>
<feature type="compositionally biased region" description="Basic and acidic residues" evidence="1">
    <location>
        <begin position="306"/>
        <end position="315"/>
    </location>
</feature>
<organism evidence="2 3">
    <name type="scientific">Capronia epimyces CBS 606.96</name>
    <dbReference type="NCBI Taxonomy" id="1182542"/>
    <lineage>
        <taxon>Eukaryota</taxon>
        <taxon>Fungi</taxon>
        <taxon>Dikarya</taxon>
        <taxon>Ascomycota</taxon>
        <taxon>Pezizomycotina</taxon>
        <taxon>Eurotiomycetes</taxon>
        <taxon>Chaetothyriomycetidae</taxon>
        <taxon>Chaetothyriales</taxon>
        <taxon>Herpotrichiellaceae</taxon>
        <taxon>Capronia</taxon>
    </lineage>
</organism>
<feature type="region of interest" description="Disordered" evidence="1">
    <location>
        <begin position="69"/>
        <end position="116"/>
    </location>
</feature>
<dbReference type="Proteomes" id="UP000019478">
    <property type="component" value="Unassembled WGS sequence"/>
</dbReference>
<evidence type="ECO:0000256" key="1">
    <source>
        <dbReference type="SAM" id="MobiDB-lite"/>
    </source>
</evidence>
<feature type="compositionally biased region" description="Low complexity" evidence="1">
    <location>
        <begin position="262"/>
        <end position="272"/>
    </location>
</feature>
<feature type="compositionally biased region" description="Acidic residues" evidence="1">
    <location>
        <begin position="209"/>
        <end position="230"/>
    </location>
</feature>
<accession>W9XUW6</accession>
<comment type="caution">
    <text evidence="2">The sequence shown here is derived from an EMBL/GenBank/DDBJ whole genome shotgun (WGS) entry which is preliminary data.</text>
</comment>
<reference evidence="2 3" key="1">
    <citation type="submission" date="2013-03" db="EMBL/GenBank/DDBJ databases">
        <title>The Genome Sequence of Capronia epimyces CBS 606.96.</title>
        <authorList>
            <consortium name="The Broad Institute Genomics Platform"/>
            <person name="Cuomo C."/>
            <person name="de Hoog S."/>
            <person name="Gorbushina A."/>
            <person name="Walker B."/>
            <person name="Young S.K."/>
            <person name="Zeng Q."/>
            <person name="Gargeya S."/>
            <person name="Fitzgerald M."/>
            <person name="Haas B."/>
            <person name="Abouelleil A."/>
            <person name="Allen A.W."/>
            <person name="Alvarado L."/>
            <person name="Arachchi H.M."/>
            <person name="Berlin A.M."/>
            <person name="Chapman S.B."/>
            <person name="Gainer-Dewar J."/>
            <person name="Goldberg J."/>
            <person name="Griggs A."/>
            <person name="Gujja S."/>
            <person name="Hansen M."/>
            <person name="Howarth C."/>
            <person name="Imamovic A."/>
            <person name="Ireland A."/>
            <person name="Larimer J."/>
            <person name="McCowan C."/>
            <person name="Murphy C."/>
            <person name="Pearson M."/>
            <person name="Poon T.W."/>
            <person name="Priest M."/>
            <person name="Roberts A."/>
            <person name="Saif S."/>
            <person name="Shea T."/>
            <person name="Sisk P."/>
            <person name="Sykes S."/>
            <person name="Wortman J."/>
            <person name="Nusbaum C."/>
            <person name="Birren B."/>
        </authorList>
    </citation>
    <scope>NUCLEOTIDE SEQUENCE [LARGE SCALE GENOMIC DNA]</scope>
    <source>
        <strain evidence="2 3">CBS 606.96</strain>
    </source>
</reference>
<feature type="compositionally biased region" description="Polar residues" evidence="1">
    <location>
        <begin position="278"/>
        <end position="291"/>
    </location>
</feature>
<dbReference type="RefSeq" id="XP_007735733.1">
    <property type="nucleotide sequence ID" value="XM_007737543.1"/>
</dbReference>
<evidence type="ECO:0000313" key="3">
    <source>
        <dbReference type="Proteomes" id="UP000019478"/>
    </source>
</evidence>
<gene>
    <name evidence="2" type="ORF">A1O3_07434</name>
</gene>
<dbReference type="eggNOG" id="ENOG502RNUM">
    <property type="taxonomic scope" value="Eukaryota"/>
</dbReference>
<dbReference type="OrthoDB" id="5372734at2759"/>
<feature type="compositionally biased region" description="Low complexity" evidence="1">
    <location>
        <begin position="353"/>
        <end position="367"/>
    </location>
</feature>
<sequence length="375" mass="41368">MSDFEDYAYSPYDDIEDILYDADPAPELADDLAEHAVHSPIYEGEIAGSELQDYFSDWEYYSDDYMDDDPVLLKQNPQAGSPLSRSSRKENDKNGKPKRGKKRKLNETPGKSLADAQDVDLISRCIKGTVWAKPATVGPPCYKEGQQLKVALMKNWREVFAITDSGWGRSQRDINEDESWAKDMSLEDMGLKNVQGQPFEQNGEHQESVYDDNGQDEEEIAGGEIEEDASNESPSTALPVGSDGVSDDELPRKRRRLKPDHPSLSTLSPSTLFDTKNIDASSTDRASLSSRESADKPPDHATANDSHSKPEKPSAVKELSSNDSRKRKALEEVYVEEAGPLKSTASSRAKRVASTNSKSASTAPTSSRRTRNGGN</sequence>
<dbReference type="STRING" id="1182542.W9XUW6"/>
<feature type="compositionally biased region" description="Polar residues" evidence="1">
    <location>
        <begin position="75"/>
        <end position="85"/>
    </location>
</feature>
<dbReference type="EMBL" id="AMGY01000006">
    <property type="protein sequence ID" value="EXJ81145.1"/>
    <property type="molecule type" value="Genomic_DNA"/>
</dbReference>
<dbReference type="AlphaFoldDB" id="W9XUW6"/>
<feature type="region of interest" description="Disordered" evidence="1">
    <location>
        <begin position="165"/>
        <end position="375"/>
    </location>
</feature>
<dbReference type="HOGENOM" id="CLU_062651_0_0_1"/>
<keyword evidence="3" id="KW-1185">Reference proteome</keyword>
<evidence type="ECO:0000313" key="2">
    <source>
        <dbReference type="EMBL" id="EXJ81145.1"/>
    </source>
</evidence>